<evidence type="ECO:0000313" key="1">
    <source>
        <dbReference type="EMBL" id="TFK84811.1"/>
    </source>
</evidence>
<dbReference type="EMBL" id="ML211292">
    <property type="protein sequence ID" value="TFK84811.1"/>
    <property type="molecule type" value="Genomic_DNA"/>
</dbReference>
<accession>A0A5C3P5R4</accession>
<evidence type="ECO:0000313" key="2">
    <source>
        <dbReference type="Proteomes" id="UP000308197"/>
    </source>
</evidence>
<proteinExistence type="predicted"/>
<dbReference type="InParanoid" id="A0A5C3P5R4"/>
<protein>
    <submittedName>
        <fullName evidence="1">Uncharacterized protein</fullName>
    </submittedName>
</protein>
<dbReference type="Proteomes" id="UP000308197">
    <property type="component" value="Unassembled WGS sequence"/>
</dbReference>
<dbReference type="AlphaFoldDB" id="A0A5C3P5R4"/>
<gene>
    <name evidence="1" type="ORF">K466DRAFT_212858</name>
</gene>
<sequence length="125" mass="13886">MVAAETERSSRVAADHRPDGGVVPSEGTYFTCDTRYARSHCMCSGDSCGVPYSVRKSPGIPRKVESPYPPMIVRDRLICLRSSGRYTIASFWVTELRYGRRCPRASRELKSAPSRITLTATHAES</sequence>
<keyword evidence="2" id="KW-1185">Reference proteome</keyword>
<name>A0A5C3P5R4_9APHY</name>
<reference evidence="1 2" key="1">
    <citation type="journal article" date="2019" name="Nat. Ecol. Evol.">
        <title>Megaphylogeny resolves global patterns of mushroom evolution.</title>
        <authorList>
            <person name="Varga T."/>
            <person name="Krizsan K."/>
            <person name="Foldi C."/>
            <person name="Dima B."/>
            <person name="Sanchez-Garcia M."/>
            <person name="Sanchez-Ramirez S."/>
            <person name="Szollosi G.J."/>
            <person name="Szarkandi J.G."/>
            <person name="Papp V."/>
            <person name="Albert L."/>
            <person name="Andreopoulos W."/>
            <person name="Angelini C."/>
            <person name="Antonin V."/>
            <person name="Barry K.W."/>
            <person name="Bougher N.L."/>
            <person name="Buchanan P."/>
            <person name="Buyck B."/>
            <person name="Bense V."/>
            <person name="Catcheside P."/>
            <person name="Chovatia M."/>
            <person name="Cooper J."/>
            <person name="Damon W."/>
            <person name="Desjardin D."/>
            <person name="Finy P."/>
            <person name="Geml J."/>
            <person name="Haridas S."/>
            <person name="Hughes K."/>
            <person name="Justo A."/>
            <person name="Karasinski D."/>
            <person name="Kautmanova I."/>
            <person name="Kiss B."/>
            <person name="Kocsube S."/>
            <person name="Kotiranta H."/>
            <person name="LaButti K.M."/>
            <person name="Lechner B.E."/>
            <person name="Liimatainen K."/>
            <person name="Lipzen A."/>
            <person name="Lukacs Z."/>
            <person name="Mihaltcheva S."/>
            <person name="Morgado L.N."/>
            <person name="Niskanen T."/>
            <person name="Noordeloos M.E."/>
            <person name="Ohm R.A."/>
            <person name="Ortiz-Santana B."/>
            <person name="Ovrebo C."/>
            <person name="Racz N."/>
            <person name="Riley R."/>
            <person name="Savchenko A."/>
            <person name="Shiryaev A."/>
            <person name="Soop K."/>
            <person name="Spirin V."/>
            <person name="Szebenyi C."/>
            <person name="Tomsovsky M."/>
            <person name="Tulloss R.E."/>
            <person name="Uehling J."/>
            <person name="Grigoriev I.V."/>
            <person name="Vagvolgyi C."/>
            <person name="Papp T."/>
            <person name="Martin F.M."/>
            <person name="Miettinen O."/>
            <person name="Hibbett D.S."/>
            <person name="Nagy L.G."/>
        </authorList>
    </citation>
    <scope>NUCLEOTIDE SEQUENCE [LARGE SCALE GENOMIC DNA]</scope>
    <source>
        <strain evidence="1 2">HHB13444</strain>
    </source>
</reference>
<organism evidence="1 2">
    <name type="scientific">Polyporus arcularius HHB13444</name>
    <dbReference type="NCBI Taxonomy" id="1314778"/>
    <lineage>
        <taxon>Eukaryota</taxon>
        <taxon>Fungi</taxon>
        <taxon>Dikarya</taxon>
        <taxon>Basidiomycota</taxon>
        <taxon>Agaricomycotina</taxon>
        <taxon>Agaricomycetes</taxon>
        <taxon>Polyporales</taxon>
        <taxon>Polyporaceae</taxon>
        <taxon>Polyporus</taxon>
    </lineage>
</organism>